<dbReference type="EMBL" id="JAPFFF010000007">
    <property type="protein sequence ID" value="KAK8885538.1"/>
    <property type="molecule type" value="Genomic_DNA"/>
</dbReference>
<name>A0ABR2K3U8_9EUKA</name>
<feature type="region of interest" description="Disordered" evidence="1">
    <location>
        <begin position="1"/>
        <end position="123"/>
    </location>
</feature>
<feature type="compositionally biased region" description="Basic and acidic residues" evidence="1">
    <location>
        <begin position="96"/>
        <end position="107"/>
    </location>
</feature>
<protein>
    <submittedName>
        <fullName evidence="2">Uncharacterized protein</fullName>
    </submittedName>
</protein>
<reference evidence="2 3" key="1">
    <citation type="submission" date="2024-04" db="EMBL/GenBank/DDBJ databases">
        <title>Tritrichomonas musculus Genome.</title>
        <authorList>
            <person name="Alves-Ferreira E."/>
            <person name="Grigg M."/>
            <person name="Lorenzi H."/>
            <person name="Galac M."/>
        </authorList>
    </citation>
    <scope>NUCLEOTIDE SEQUENCE [LARGE SCALE GENOMIC DNA]</scope>
    <source>
        <strain evidence="2 3">EAF2021</strain>
    </source>
</reference>
<feature type="compositionally biased region" description="Low complexity" evidence="1">
    <location>
        <begin position="71"/>
        <end position="80"/>
    </location>
</feature>
<dbReference type="Proteomes" id="UP001470230">
    <property type="component" value="Unassembled WGS sequence"/>
</dbReference>
<feature type="compositionally biased region" description="Basic residues" evidence="1">
    <location>
        <begin position="59"/>
        <end position="70"/>
    </location>
</feature>
<evidence type="ECO:0000313" key="3">
    <source>
        <dbReference type="Proteomes" id="UP001470230"/>
    </source>
</evidence>
<comment type="caution">
    <text evidence="2">The sequence shown here is derived from an EMBL/GenBank/DDBJ whole genome shotgun (WGS) entry which is preliminary data.</text>
</comment>
<proteinExistence type="predicted"/>
<evidence type="ECO:0000256" key="1">
    <source>
        <dbReference type="SAM" id="MobiDB-lite"/>
    </source>
</evidence>
<keyword evidence="3" id="KW-1185">Reference proteome</keyword>
<gene>
    <name evidence="2" type="ORF">M9Y10_040987</name>
</gene>
<sequence length="179" mass="20458">MSKKAATTSNLNMNGSNRNTGENGPEESTPKKQTWDDFMADITRELDTMNEQLESVCKTTHRSRRTRSPRSPRTPKNTTSKTNAYVPPTPTTINKKLVEELERRRNESPSTGARKRPIKEPEREIISNYKFFPSRKNASARIFKPDKLKFEVYRNQKKVVPVLTGSTIRLSDDDDGAIE</sequence>
<accession>A0ABR2K3U8</accession>
<feature type="compositionally biased region" description="Polar residues" evidence="1">
    <location>
        <begin position="1"/>
        <end position="22"/>
    </location>
</feature>
<evidence type="ECO:0000313" key="2">
    <source>
        <dbReference type="EMBL" id="KAK8885538.1"/>
    </source>
</evidence>
<organism evidence="2 3">
    <name type="scientific">Tritrichomonas musculus</name>
    <dbReference type="NCBI Taxonomy" id="1915356"/>
    <lineage>
        <taxon>Eukaryota</taxon>
        <taxon>Metamonada</taxon>
        <taxon>Parabasalia</taxon>
        <taxon>Tritrichomonadida</taxon>
        <taxon>Tritrichomonadidae</taxon>
        <taxon>Tritrichomonas</taxon>
    </lineage>
</organism>